<dbReference type="SUPFAM" id="SSF56672">
    <property type="entry name" value="DNA/RNA polymerases"/>
    <property type="match status" value="1"/>
</dbReference>
<dbReference type="EMBL" id="QASA01000001">
    <property type="protein sequence ID" value="RDC64144.1"/>
    <property type="molecule type" value="Genomic_DNA"/>
</dbReference>
<dbReference type="PANTHER" id="PTHR11076">
    <property type="entry name" value="DNA REPAIR POLYMERASE UMUC / TRANSFERASE FAMILY MEMBER"/>
    <property type="match status" value="1"/>
</dbReference>
<dbReference type="PANTHER" id="PTHR11076:SF33">
    <property type="entry name" value="DNA POLYMERASE KAPPA"/>
    <property type="match status" value="1"/>
</dbReference>
<evidence type="ECO:0000313" key="4">
    <source>
        <dbReference type="Proteomes" id="UP000253919"/>
    </source>
</evidence>
<dbReference type="GO" id="GO:0009432">
    <property type="term" value="P:SOS response"/>
    <property type="evidence" value="ECO:0007669"/>
    <property type="project" value="TreeGrafter"/>
</dbReference>
<dbReference type="GO" id="GO:0003684">
    <property type="term" value="F:damaged DNA binding"/>
    <property type="evidence" value="ECO:0007669"/>
    <property type="project" value="InterPro"/>
</dbReference>
<evidence type="ECO:0000259" key="2">
    <source>
        <dbReference type="PROSITE" id="PS50173"/>
    </source>
</evidence>
<keyword evidence="3" id="KW-0239">DNA-directed DNA polymerase</keyword>
<reference evidence="3 4" key="1">
    <citation type="submission" date="2018-04" db="EMBL/GenBank/DDBJ databases">
        <title>Adhaeribacter sp. HMF7616 genome sequencing and assembly.</title>
        <authorList>
            <person name="Kang H."/>
            <person name="Kang J."/>
            <person name="Cha I."/>
            <person name="Kim H."/>
            <person name="Joh K."/>
        </authorList>
    </citation>
    <scope>NUCLEOTIDE SEQUENCE [LARGE SCALE GENOMIC DNA]</scope>
    <source>
        <strain evidence="3 4">HMF7616</strain>
    </source>
</reference>
<dbReference type="GO" id="GO:0042276">
    <property type="term" value="P:error-prone translesion synthesis"/>
    <property type="evidence" value="ECO:0007669"/>
    <property type="project" value="TreeGrafter"/>
</dbReference>
<dbReference type="InterPro" id="IPR043502">
    <property type="entry name" value="DNA/RNA_pol_sf"/>
</dbReference>
<evidence type="ECO:0000256" key="1">
    <source>
        <dbReference type="ARBA" id="ARBA00010945"/>
    </source>
</evidence>
<dbReference type="EC" id="2.7.7.7" evidence="3"/>
<dbReference type="InterPro" id="IPR043128">
    <property type="entry name" value="Rev_trsase/Diguanyl_cyclase"/>
</dbReference>
<dbReference type="Gene3D" id="3.30.70.270">
    <property type="match status" value="1"/>
</dbReference>
<protein>
    <submittedName>
        <fullName evidence="3">DNA-directed DNA polymerase</fullName>
        <ecNumber evidence="3">2.7.7.7</ecNumber>
    </submittedName>
</protein>
<comment type="similarity">
    <text evidence="1">Belongs to the DNA polymerase type-Y family.</text>
</comment>
<keyword evidence="3" id="KW-0808">Transferase</keyword>
<accession>A0A369QHD8</accession>
<dbReference type="Gene3D" id="3.30.1490.100">
    <property type="entry name" value="DNA polymerase, Y-family, little finger domain"/>
    <property type="match status" value="1"/>
</dbReference>
<dbReference type="Proteomes" id="UP000253919">
    <property type="component" value="Unassembled WGS sequence"/>
</dbReference>
<dbReference type="AlphaFoldDB" id="A0A369QHD8"/>
<evidence type="ECO:0000313" key="3">
    <source>
        <dbReference type="EMBL" id="RDC64144.1"/>
    </source>
</evidence>
<dbReference type="GO" id="GO:0003887">
    <property type="term" value="F:DNA-directed DNA polymerase activity"/>
    <property type="evidence" value="ECO:0007669"/>
    <property type="project" value="UniProtKB-KW"/>
</dbReference>
<dbReference type="InterPro" id="IPR050116">
    <property type="entry name" value="DNA_polymerase-Y"/>
</dbReference>
<organism evidence="3 4">
    <name type="scientific">Adhaeribacter pallidiroseus</name>
    <dbReference type="NCBI Taxonomy" id="2072847"/>
    <lineage>
        <taxon>Bacteria</taxon>
        <taxon>Pseudomonadati</taxon>
        <taxon>Bacteroidota</taxon>
        <taxon>Cytophagia</taxon>
        <taxon>Cytophagales</taxon>
        <taxon>Hymenobacteraceae</taxon>
        <taxon>Adhaeribacter</taxon>
    </lineage>
</organism>
<name>A0A369QHD8_9BACT</name>
<dbReference type="InterPro" id="IPR017961">
    <property type="entry name" value="DNA_pol_Y-fam_little_finger"/>
</dbReference>
<feature type="domain" description="UmuC" evidence="2">
    <location>
        <begin position="1"/>
        <end position="141"/>
    </location>
</feature>
<dbReference type="InterPro" id="IPR036775">
    <property type="entry name" value="DNA_pol_Y-fam_lit_finger_sf"/>
</dbReference>
<keyword evidence="3" id="KW-0548">Nucleotidyltransferase</keyword>
<gene>
    <name evidence="3" type="ORF">AHMF7616_02755</name>
</gene>
<dbReference type="InterPro" id="IPR001126">
    <property type="entry name" value="UmuC"/>
</dbReference>
<dbReference type="GO" id="GO:0005829">
    <property type="term" value="C:cytosol"/>
    <property type="evidence" value="ECO:0007669"/>
    <property type="project" value="TreeGrafter"/>
</dbReference>
<keyword evidence="4" id="KW-1185">Reference proteome</keyword>
<sequence length="209" mass="23420">MLKRLRNSQLAGKPLITGGLSDRGVVTSCSCETRCYGVHAGMPIRMAKQLCEEALILRGDMEAYSKYSADVTQVIAVKAESTRIDKHYLDVMGVDRIFGTWKWTSELHQTIMRETGLPISFGLSVNKTVSKIATGQAKPNGALQVLITLNNLLVAMTEKLTFMLRQQEKLTSCITVKIRYANFTTYTQQIMIPYNADDHILIRKAKVLF</sequence>
<dbReference type="Gene3D" id="3.40.1170.60">
    <property type="match status" value="1"/>
</dbReference>
<dbReference type="Pfam" id="PF00817">
    <property type="entry name" value="IMS"/>
    <property type="match status" value="1"/>
</dbReference>
<dbReference type="GO" id="GO:0006281">
    <property type="term" value="P:DNA repair"/>
    <property type="evidence" value="ECO:0007669"/>
    <property type="project" value="InterPro"/>
</dbReference>
<dbReference type="Pfam" id="PF11799">
    <property type="entry name" value="IMS_C"/>
    <property type="match status" value="1"/>
</dbReference>
<dbReference type="SUPFAM" id="SSF100879">
    <property type="entry name" value="Lesion bypass DNA polymerase (Y-family), little finger domain"/>
    <property type="match status" value="1"/>
</dbReference>
<dbReference type="PROSITE" id="PS50173">
    <property type="entry name" value="UMUC"/>
    <property type="match status" value="1"/>
</dbReference>
<proteinExistence type="inferred from homology"/>
<comment type="caution">
    <text evidence="3">The sequence shown here is derived from an EMBL/GenBank/DDBJ whole genome shotgun (WGS) entry which is preliminary data.</text>
</comment>